<comment type="caution">
    <text evidence="2">The sequence shown here is derived from an EMBL/GenBank/DDBJ whole genome shotgun (WGS) entry which is preliminary data.</text>
</comment>
<evidence type="ECO:0000256" key="1">
    <source>
        <dbReference type="SAM" id="MobiDB-lite"/>
    </source>
</evidence>
<evidence type="ECO:0000313" key="2">
    <source>
        <dbReference type="EMBL" id="RYO77394.1"/>
    </source>
</evidence>
<gene>
    <name evidence="2" type="ORF">DL762_009294</name>
</gene>
<dbReference type="Gene3D" id="3.40.50.720">
    <property type="entry name" value="NAD(P)-binding Rossmann-like Domain"/>
    <property type="match status" value="1"/>
</dbReference>
<name>A0ABY0GXU8_9PEZI</name>
<organism evidence="2 3">
    <name type="scientific">Monosporascus cannonballus</name>
    <dbReference type="NCBI Taxonomy" id="155416"/>
    <lineage>
        <taxon>Eukaryota</taxon>
        <taxon>Fungi</taxon>
        <taxon>Dikarya</taxon>
        <taxon>Ascomycota</taxon>
        <taxon>Pezizomycotina</taxon>
        <taxon>Sordariomycetes</taxon>
        <taxon>Xylariomycetidae</taxon>
        <taxon>Xylariales</taxon>
        <taxon>Xylariales incertae sedis</taxon>
        <taxon>Monosporascus</taxon>
    </lineage>
</organism>
<accession>A0ABY0GXU8</accession>
<evidence type="ECO:0000313" key="3">
    <source>
        <dbReference type="Proteomes" id="UP000294003"/>
    </source>
</evidence>
<proteinExistence type="predicted"/>
<feature type="region of interest" description="Disordered" evidence="1">
    <location>
        <begin position="208"/>
        <end position="227"/>
    </location>
</feature>
<reference evidence="2 3" key="1">
    <citation type="submission" date="2018-06" db="EMBL/GenBank/DDBJ databases">
        <title>Complete Genomes of Monosporascus.</title>
        <authorList>
            <person name="Robinson A.J."/>
            <person name="Natvig D.O."/>
        </authorList>
    </citation>
    <scope>NUCLEOTIDE SEQUENCE [LARGE SCALE GENOMIC DNA]</scope>
    <source>
        <strain evidence="2 3">CBS 609.92</strain>
    </source>
</reference>
<protein>
    <submittedName>
        <fullName evidence="2">Uncharacterized protein</fullName>
    </submittedName>
</protein>
<keyword evidence="3" id="KW-1185">Reference proteome</keyword>
<dbReference type="Proteomes" id="UP000294003">
    <property type="component" value="Unassembled WGS sequence"/>
</dbReference>
<dbReference type="EMBL" id="QJNS01000466">
    <property type="protein sequence ID" value="RYO77394.1"/>
    <property type="molecule type" value="Genomic_DNA"/>
</dbReference>
<sequence length="227" mass="24928">MPYPGALERFIINELGKYTDFKKQIFKLEAFGEVTSIARSNIVASAGQTFTPSPEDGAGHPLRSGSVGHKVVSKAVKVGSKAKDVKVGDRTQEPAAYTVQDTYGAPYPKVSIVGLGGLGHFPVLIMGKRAQRRGDAARRAGRSPLALHFDYLLNTADMTNKFNLADYLFMLKVGKHSHQVGPPDKANPEPHAPDAYDQRLFHRRQPIGNRHECPSMSKFATEKKLFP</sequence>
<dbReference type="Gene3D" id="3.90.180.10">
    <property type="entry name" value="Medium-chain alcohol dehydrogenases, catalytic domain"/>
    <property type="match status" value="1"/>
</dbReference>